<proteinExistence type="predicted"/>
<evidence type="ECO:0000313" key="3">
    <source>
        <dbReference type="Proteomes" id="UP001419268"/>
    </source>
</evidence>
<dbReference type="PANTHER" id="PTHR33929">
    <property type="entry name" value="MEMBRANE-ASSOCIATED KINASE REGULATOR 2-RELATED"/>
    <property type="match status" value="1"/>
</dbReference>
<feature type="compositionally biased region" description="Low complexity" evidence="1">
    <location>
        <begin position="93"/>
        <end position="103"/>
    </location>
</feature>
<reference evidence="2 3" key="1">
    <citation type="submission" date="2024-01" db="EMBL/GenBank/DDBJ databases">
        <title>Genome assemblies of Stephania.</title>
        <authorList>
            <person name="Yang L."/>
        </authorList>
    </citation>
    <scope>NUCLEOTIDE SEQUENCE [LARGE SCALE GENOMIC DNA]</scope>
    <source>
        <strain evidence="2">JXDWG</strain>
        <tissue evidence="2">Leaf</tissue>
    </source>
</reference>
<keyword evidence="3" id="KW-1185">Reference proteome</keyword>
<dbReference type="Proteomes" id="UP001419268">
    <property type="component" value="Unassembled WGS sequence"/>
</dbReference>
<comment type="caution">
    <text evidence="2">The sequence shown here is derived from an EMBL/GenBank/DDBJ whole genome shotgun (WGS) entry which is preliminary data.</text>
</comment>
<name>A0AAP0PLX3_9MAGN</name>
<dbReference type="EMBL" id="JBBNAG010000003">
    <property type="protein sequence ID" value="KAK9147369.1"/>
    <property type="molecule type" value="Genomic_DNA"/>
</dbReference>
<dbReference type="GO" id="GO:0005886">
    <property type="term" value="C:plasma membrane"/>
    <property type="evidence" value="ECO:0007669"/>
    <property type="project" value="InterPro"/>
</dbReference>
<gene>
    <name evidence="2" type="ORF">Scep_006126</name>
</gene>
<feature type="compositionally biased region" description="Acidic residues" evidence="1">
    <location>
        <begin position="66"/>
        <end position="84"/>
    </location>
</feature>
<dbReference type="PANTHER" id="PTHR33929:SF1">
    <property type="entry name" value="MEMBRANE-ASSOCIATED KINASE REGULATOR 2-RELATED"/>
    <property type="match status" value="1"/>
</dbReference>
<dbReference type="AlphaFoldDB" id="A0AAP0PLX3"/>
<evidence type="ECO:0000256" key="1">
    <source>
        <dbReference type="SAM" id="MobiDB-lite"/>
    </source>
</evidence>
<evidence type="ECO:0000313" key="2">
    <source>
        <dbReference type="EMBL" id="KAK9147369.1"/>
    </source>
</evidence>
<accession>A0AAP0PLX3</accession>
<sequence>MEALTLLKYWRGGASGGAAATATATTLRQVVVAPPELEEDDSNDDDGPFFDLELALPCNEENVSREDEDEEHEDDDEEEEEERDFDFTVSSGLTSSANESNLSLSLSPSDDLFFRGRFVTIEESSSSSSSLSSDSCSPVYDTAEPVSKLQLALSLLKTATKLRVSVLGSKKSKSAPEIANADQPPPILSKFFTVKFRFEEVHSNPVVSLFTRDFSSKSSSGTKENRHSSCDEVGSEERRFVKDVLQKYLKMIKPFYAKRFGSEKLGFAEIKSAENGGKLGDYVNVPLGLRVASKHLGKSRSASSAPPKIPPMAPHQGSRRDDSLLQQQDGIQSAILHCKRSFNGCRGT</sequence>
<feature type="region of interest" description="Disordered" evidence="1">
    <location>
        <begin position="296"/>
        <end position="326"/>
    </location>
</feature>
<evidence type="ECO:0008006" key="4">
    <source>
        <dbReference type="Google" id="ProtNLM"/>
    </source>
</evidence>
<dbReference type="InterPro" id="IPR039619">
    <property type="entry name" value="MAKR2/5"/>
</dbReference>
<feature type="region of interest" description="Disordered" evidence="1">
    <location>
        <begin position="57"/>
        <end position="103"/>
    </location>
</feature>
<organism evidence="2 3">
    <name type="scientific">Stephania cephalantha</name>
    <dbReference type="NCBI Taxonomy" id="152367"/>
    <lineage>
        <taxon>Eukaryota</taxon>
        <taxon>Viridiplantae</taxon>
        <taxon>Streptophyta</taxon>
        <taxon>Embryophyta</taxon>
        <taxon>Tracheophyta</taxon>
        <taxon>Spermatophyta</taxon>
        <taxon>Magnoliopsida</taxon>
        <taxon>Ranunculales</taxon>
        <taxon>Menispermaceae</taxon>
        <taxon>Menispermoideae</taxon>
        <taxon>Cissampelideae</taxon>
        <taxon>Stephania</taxon>
    </lineage>
</organism>
<protein>
    <recommendedName>
        <fullName evidence="4">Membrane-associated kinase regulator 2</fullName>
    </recommendedName>
</protein>